<keyword evidence="5" id="KW-0677">Repeat</keyword>
<evidence type="ECO:0000256" key="4">
    <source>
        <dbReference type="ARBA" id="ARBA00022729"/>
    </source>
</evidence>
<keyword evidence="8" id="KW-0325">Glycoprotein</keyword>
<keyword evidence="7" id="KW-0472">Membrane</keyword>
<accession>A0A251TPM5</accession>
<dbReference type="Pfam" id="PF00069">
    <property type="entry name" value="Pkinase"/>
    <property type="match status" value="1"/>
</dbReference>
<reference evidence="12 14" key="1">
    <citation type="journal article" date="2017" name="Nature">
        <title>The sunflower genome provides insights into oil metabolism, flowering and Asterid evolution.</title>
        <authorList>
            <person name="Badouin H."/>
            <person name="Gouzy J."/>
            <person name="Grassa C.J."/>
            <person name="Murat F."/>
            <person name="Staton S.E."/>
            <person name="Cottret L."/>
            <person name="Lelandais-Briere C."/>
            <person name="Owens G.L."/>
            <person name="Carrere S."/>
            <person name="Mayjonade B."/>
            <person name="Legrand L."/>
            <person name="Gill N."/>
            <person name="Kane N.C."/>
            <person name="Bowers J.E."/>
            <person name="Hubner S."/>
            <person name="Bellec A."/>
            <person name="Berard A."/>
            <person name="Berges H."/>
            <person name="Blanchet N."/>
            <person name="Boniface M.C."/>
            <person name="Brunel D."/>
            <person name="Catrice O."/>
            <person name="Chaidir N."/>
            <person name="Claudel C."/>
            <person name="Donnadieu C."/>
            <person name="Faraut T."/>
            <person name="Fievet G."/>
            <person name="Helmstetter N."/>
            <person name="King M."/>
            <person name="Knapp S.J."/>
            <person name="Lai Z."/>
            <person name="Le Paslier M.C."/>
            <person name="Lippi Y."/>
            <person name="Lorenzon L."/>
            <person name="Mandel J.R."/>
            <person name="Marage G."/>
            <person name="Marchand G."/>
            <person name="Marquand E."/>
            <person name="Bret-Mestries E."/>
            <person name="Morien E."/>
            <person name="Nambeesan S."/>
            <person name="Nguyen T."/>
            <person name="Pegot-Espagnet P."/>
            <person name="Pouilly N."/>
            <person name="Raftis F."/>
            <person name="Sallet E."/>
            <person name="Schiex T."/>
            <person name="Thomas J."/>
            <person name="Vandecasteele C."/>
            <person name="Vares D."/>
            <person name="Vear F."/>
            <person name="Vautrin S."/>
            <person name="Crespi M."/>
            <person name="Mangin B."/>
            <person name="Burke J.M."/>
            <person name="Salse J."/>
            <person name="Munos S."/>
            <person name="Vincourt P."/>
            <person name="Rieseberg L.H."/>
            <person name="Langlade N.B."/>
        </authorList>
    </citation>
    <scope>NUCLEOTIDE SEQUENCE [LARGE SCALE GENOMIC DNA]</scope>
    <source>
        <strain evidence="14">cv. SF193</strain>
        <tissue evidence="12">Leaves</tissue>
    </source>
</reference>
<keyword evidence="3" id="KW-0812">Transmembrane</keyword>
<dbReference type="SUPFAM" id="SSF52058">
    <property type="entry name" value="L domain-like"/>
    <property type="match status" value="1"/>
</dbReference>
<dbReference type="GO" id="GO:0004672">
    <property type="term" value="F:protein kinase activity"/>
    <property type="evidence" value="ECO:0007669"/>
    <property type="project" value="InterPro"/>
</dbReference>
<dbReference type="InterPro" id="IPR011009">
    <property type="entry name" value="Kinase-like_dom_sf"/>
</dbReference>
<feature type="compositionally biased region" description="Polar residues" evidence="9">
    <location>
        <begin position="580"/>
        <end position="594"/>
    </location>
</feature>
<dbReference type="OrthoDB" id="635774at2759"/>
<evidence type="ECO:0000256" key="1">
    <source>
        <dbReference type="ARBA" id="ARBA00004370"/>
    </source>
</evidence>
<dbReference type="PANTHER" id="PTHR48010:SF55">
    <property type="entry name" value="OS01G0607900 PROTEIN"/>
    <property type="match status" value="1"/>
</dbReference>
<evidence type="ECO:0000256" key="2">
    <source>
        <dbReference type="ARBA" id="ARBA00022614"/>
    </source>
</evidence>
<feature type="chain" id="PRO_5012219669" description="Protein kinase domain-containing protein" evidence="10">
    <location>
        <begin position="23"/>
        <end position="594"/>
    </location>
</feature>
<evidence type="ECO:0000256" key="6">
    <source>
        <dbReference type="ARBA" id="ARBA00022989"/>
    </source>
</evidence>
<dbReference type="InterPro" id="IPR000719">
    <property type="entry name" value="Prot_kinase_dom"/>
</dbReference>
<keyword evidence="2" id="KW-0433">Leucine-rich repeat</keyword>
<keyword evidence="14" id="KW-1185">Reference proteome</keyword>
<evidence type="ECO:0000256" key="10">
    <source>
        <dbReference type="SAM" id="SignalP"/>
    </source>
</evidence>
<proteinExistence type="predicted"/>
<keyword evidence="12" id="KW-0808">Transferase</keyword>
<evidence type="ECO:0000256" key="3">
    <source>
        <dbReference type="ARBA" id="ARBA00022692"/>
    </source>
</evidence>
<gene>
    <name evidence="13" type="ORF">HannXRQ_Chr10g0316551</name>
    <name evidence="12" type="ORF">HanXRQr2_Chr10g0463591</name>
</gene>
<dbReference type="EMBL" id="CM007899">
    <property type="protein sequence ID" value="OTG13065.1"/>
    <property type="molecule type" value="Genomic_DNA"/>
</dbReference>
<evidence type="ECO:0000256" key="8">
    <source>
        <dbReference type="ARBA" id="ARBA00023180"/>
    </source>
</evidence>
<reference evidence="12" key="3">
    <citation type="submission" date="2020-06" db="EMBL/GenBank/DDBJ databases">
        <title>Helianthus annuus Genome sequencing and assembly Release 2.</title>
        <authorList>
            <person name="Gouzy J."/>
            <person name="Langlade N."/>
            <person name="Munos S."/>
        </authorList>
    </citation>
    <scope>NUCLEOTIDE SEQUENCE</scope>
    <source>
        <tissue evidence="12">Leaves</tissue>
    </source>
</reference>
<evidence type="ECO:0000313" key="14">
    <source>
        <dbReference type="Proteomes" id="UP000215914"/>
    </source>
</evidence>
<feature type="signal peptide" evidence="10">
    <location>
        <begin position="1"/>
        <end position="22"/>
    </location>
</feature>
<evidence type="ECO:0000313" key="12">
    <source>
        <dbReference type="EMBL" id="KAF5788400.1"/>
    </source>
</evidence>
<dbReference type="GO" id="GO:0005524">
    <property type="term" value="F:ATP binding"/>
    <property type="evidence" value="ECO:0007669"/>
    <property type="project" value="InterPro"/>
</dbReference>
<sequence length="594" mass="67311">MSPVAVFLLSLFILPLQNECSADTQEVPDVPLNDVERKALLDFMKIRHSTGFTWNESEPACSWKGVYCFSNNNFTTVTHLQLPAKSFVGQIPPDTIGKLTSLRVLSLRYNGFYGELPSDFSNLVSLTRLSLHYNRFNGTIPSYFFNFTQLFRLSLNNNNFSGQLPHMNAKNLYIFDVSFNSLNSSIPRSLSNFNISAFSRNIFLCGPPTNTKCSPSYQSTDPGDEDKKENKTPIIVGISLGSSLVLLVLLCGVRKKIYQQPKQHLLRDERMEENKLVLFDNGVYSFDLEDLLKASAVFLGEGSVGKSYKQVIQDNTTVVVKRLKDVVVTENEFKRTMEGLGSIKNKNIFVPLIGYYYSRDERLVIYDYIPARSLSALLHGGIGSQRTQLDWDHRMRIVLSVAKGLKNLHMATKVVHGNIKSSNILIQHETNNDACLSDYGLNTLFGESIFDNHHVTGYWAPEIPKSQKVTFESDVYSFGVLLVELLTGKNPKQASLRKERVHFSKLVESVVCEESKVEMFDVELRMSYNIEEMMQLLHIAKQCLLIVPDQRPTMQDVLSKVEDMGFRHTPNDHSKEYDYTPSTETHDTPSTITP</sequence>
<dbReference type="Gene3D" id="1.10.510.10">
    <property type="entry name" value="Transferase(Phosphotransferase) domain 1"/>
    <property type="match status" value="1"/>
</dbReference>
<evidence type="ECO:0000256" key="9">
    <source>
        <dbReference type="SAM" id="MobiDB-lite"/>
    </source>
</evidence>
<reference evidence="13" key="2">
    <citation type="submission" date="2017-02" db="EMBL/GenBank/DDBJ databases">
        <title>Sunflower complete genome.</title>
        <authorList>
            <person name="Langlade N."/>
            <person name="Munos S."/>
        </authorList>
    </citation>
    <scope>NUCLEOTIDE SEQUENCE [LARGE SCALE GENOMIC DNA]</scope>
    <source>
        <tissue evidence="13">Leaves</tissue>
    </source>
</reference>
<dbReference type="InterPro" id="IPR032675">
    <property type="entry name" value="LRR_dom_sf"/>
</dbReference>
<feature type="region of interest" description="Disordered" evidence="9">
    <location>
        <begin position="565"/>
        <end position="594"/>
    </location>
</feature>
<dbReference type="PROSITE" id="PS50011">
    <property type="entry name" value="PROTEIN_KINASE_DOM"/>
    <property type="match status" value="1"/>
</dbReference>
<dbReference type="Proteomes" id="UP000215914">
    <property type="component" value="Chromosome 10"/>
</dbReference>
<dbReference type="InParanoid" id="A0A251TPM5"/>
<name>A0A251TPM5_HELAN</name>
<keyword evidence="4 10" id="KW-0732">Signal</keyword>
<feature type="compositionally biased region" description="Basic and acidic residues" evidence="9">
    <location>
        <begin position="565"/>
        <end position="578"/>
    </location>
</feature>
<comment type="subcellular location">
    <subcellularLocation>
        <location evidence="1">Membrane</location>
    </subcellularLocation>
</comment>
<protein>
    <recommendedName>
        <fullName evidence="11">Protein kinase domain-containing protein</fullName>
    </recommendedName>
</protein>
<dbReference type="InterPro" id="IPR001611">
    <property type="entry name" value="Leu-rich_rpt"/>
</dbReference>
<dbReference type="FunFam" id="1.10.510.10:FF:000095">
    <property type="entry name" value="protein STRUBBELIG-RECEPTOR FAMILY 8"/>
    <property type="match status" value="1"/>
</dbReference>
<evidence type="ECO:0000256" key="5">
    <source>
        <dbReference type="ARBA" id="ARBA00022737"/>
    </source>
</evidence>
<dbReference type="Gene3D" id="3.80.10.10">
    <property type="entry name" value="Ribonuclease Inhibitor"/>
    <property type="match status" value="1"/>
</dbReference>
<evidence type="ECO:0000256" key="7">
    <source>
        <dbReference type="ARBA" id="ARBA00023136"/>
    </source>
</evidence>
<evidence type="ECO:0000313" key="13">
    <source>
        <dbReference type="EMBL" id="OTG13065.1"/>
    </source>
</evidence>
<dbReference type="EMBL" id="MNCJ02000325">
    <property type="protein sequence ID" value="KAF5788400.1"/>
    <property type="molecule type" value="Genomic_DNA"/>
</dbReference>
<dbReference type="Pfam" id="PF00560">
    <property type="entry name" value="LRR_1"/>
    <property type="match status" value="2"/>
</dbReference>
<evidence type="ECO:0000259" key="11">
    <source>
        <dbReference type="PROSITE" id="PS50011"/>
    </source>
</evidence>
<dbReference type="Gramene" id="mRNA:HanXRQr2_Chr10g0463591">
    <property type="protein sequence ID" value="mRNA:HanXRQr2_Chr10g0463591"/>
    <property type="gene ID" value="HanXRQr2_Chr10g0463591"/>
</dbReference>
<dbReference type="AlphaFoldDB" id="A0A251TPM5"/>
<dbReference type="FunFam" id="3.80.10.10:FF:000041">
    <property type="entry name" value="LRR receptor-like serine/threonine-protein kinase ERECTA"/>
    <property type="match status" value="1"/>
</dbReference>
<organism evidence="13 14">
    <name type="scientific">Helianthus annuus</name>
    <name type="common">Common sunflower</name>
    <dbReference type="NCBI Taxonomy" id="4232"/>
    <lineage>
        <taxon>Eukaryota</taxon>
        <taxon>Viridiplantae</taxon>
        <taxon>Streptophyta</taxon>
        <taxon>Embryophyta</taxon>
        <taxon>Tracheophyta</taxon>
        <taxon>Spermatophyta</taxon>
        <taxon>Magnoliopsida</taxon>
        <taxon>eudicotyledons</taxon>
        <taxon>Gunneridae</taxon>
        <taxon>Pentapetalae</taxon>
        <taxon>asterids</taxon>
        <taxon>campanulids</taxon>
        <taxon>Asterales</taxon>
        <taxon>Asteraceae</taxon>
        <taxon>Asteroideae</taxon>
        <taxon>Heliantheae alliance</taxon>
        <taxon>Heliantheae</taxon>
        <taxon>Helianthus</taxon>
    </lineage>
</organism>
<dbReference type="PANTHER" id="PTHR48010">
    <property type="entry name" value="OS05G0588300 PROTEIN"/>
    <property type="match status" value="1"/>
</dbReference>
<feature type="domain" description="Protein kinase" evidence="11">
    <location>
        <begin position="293"/>
        <end position="566"/>
    </location>
</feature>
<dbReference type="SUPFAM" id="SSF56112">
    <property type="entry name" value="Protein kinase-like (PK-like)"/>
    <property type="match status" value="1"/>
</dbReference>
<dbReference type="InterPro" id="IPR050994">
    <property type="entry name" value="At_inactive_RLKs"/>
</dbReference>
<dbReference type="Gene3D" id="3.30.200.20">
    <property type="entry name" value="Phosphorylase Kinase, domain 1"/>
    <property type="match status" value="1"/>
</dbReference>
<keyword evidence="6" id="KW-1133">Transmembrane helix</keyword>
<dbReference type="GO" id="GO:0016020">
    <property type="term" value="C:membrane"/>
    <property type="evidence" value="ECO:0007669"/>
    <property type="project" value="UniProtKB-SubCell"/>
</dbReference>